<feature type="domain" description="Ionotropic glutamate receptor L-glutamate and glycine-binding" evidence="13">
    <location>
        <begin position="29"/>
        <end position="111"/>
    </location>
</feature>
<dbReference type="AlphaFoldDB" id="A0A8J2P7W9"/>
<keyword evidence="8" id="KW-0675">Receptor</keyword>
<evidence type="ECO:0000256" key="7">
    <source>
        <dbReference type="ARBA" id="ARBA00023136"/>
    </source>
</evidence>
<proteinExistence type="predicted"/>
<organism evidence="14 15">
    <name type="scientific">Allacma fusca</name>
    <dbReference type="NCBI Taxonomy" id="39272"/>
    <lineage>
        <taxon>Eukaryota</taxon>
        <taxon>Metazoa</taxon>
        <taxon>Ecdysozoa</taxon>
        <taxon>Arthropoda</taxon>
        <taxon>Hexapoda</taxon>
        <taxon>Collembola</taxon>
        <taxon>Symphypleona</taxon>
        <taxon>Sminthuridae</taxon>
        <taxon>Allacma</taxon>
    </lineage>
</organism>
<accession>A0A8J2P7W9</accession>
<feature type="transmembrane region" description="Helical" evidence="12">
    <location>
        <begin position="126"/>
        <end position="149"/>
    </location>
</feature>
<evidence type="ECO:0000256" key="6">
    <source>
        <dbReference type="ARBA" id="ARBA00023065"/>
    </source>
</evidence>
<comment type="subcellular location">
    <subcellularLocation>
        <location evidence="1">Cell membrane</location>
        <topology evidence="1">Multi-pass membrane protein</topology>
    </subcellularLocation>
</comment>
<keyword evidence="7 12" id="KW-0472">Membrane</keyword>
<feature type="transmembrane region" description="Helical" evidence="12">
    <location>
        <begin position="228"/>
        <end position="256"/>
    </location>
</feature>
<comment type="caution">
    <text evidence="14">The sequence shown here is derived from an EMBL/GenBank/DDBJ whole genome shotgun (WGS) entry which is preliminary data.</text>
</comment>
<keyword evidence="15" id="KW-1185">Reference proteome</keyword>
<evidence type="ECO:0000256" key="8">
    <source>
        <dbReference type="ARBA" id="ARBA00023170"/>
    </source>
</evidence>
<evidence type="ECO:0000313" key="14">
    <source>
        <dbReference type="EMBL" id="CAG7727371.1"/>
    </source>
</evidence>
<evidence type="ECO:0000256" key="2">
    <source>
        <dbReference type="ARBA" id="ARBA00022448"/>
    </source>
</evidence>
<evidence type="ECO:0000256" key="5">
    <source>
        <dbReference type="ARBA" id="ARBA00022989"/>
    </source>
</evidence>
<dbReference type="OrthoDB" id="6117597at2759"/>
<dbReference type="PANTHER" id="PTHR42643:SF24">
    <property type="entry name" value="IONOTROPIC RECEPTOR 60A"/>
    <property type="match status" value="1"/>
</dbReference>
<evidence type="ECO:0000256" key="9">
    <source>
        <dbReference type="ARBA" id="ARBA00023180"/>
    </source>
</evidence>
<evidence type="ECO:0000256" key="4">
    <source>
        <dbReference type="ARBA" id="ARBA00022692"/>
    </source>
</evidence>
<dbReference type="Proteomes" id="UP000708208">
    <property type="component" value="Unassembled WGS sequence"/>
</dbReference>
<keyword evidence="6" id="KW-0406">Ion transport</keyword>
<dbReference type="PANTHER" id="PTHR42643">
    <property type="entry name" value="IONOTROPIC RECEPTOR 20A-RELATED"/>
    <property type="match status" value="1"/>
</dbReference>
<gene>
    <name evidence="14" type="ORF">AFUS01_LOCUS16217</name>
</gene>
<keyword evidence="10" id="KW-1071">Ligand-gated ion channel</keyword>
<dbReference type="GO" id="GO:0005886">
    <property type="term" value="C:plasma membrane"/>
    <property type="evidence" value="ECO:0007669"/>
    <property type="project" value="UniProtKB-SubCell"/>
</dbReference>
<dbReference type="InterPro" id="IPR052192">
    <property type="entry name" value="Insect_Ionotropic_Sensory_Rcpt"/>
</dbReference>
<dbReference type="Pfam" id="PF10613">
    <property type="entry name" value="Lig_chan-Glu_bd"/>
    <property type="match status" value="1"/>
</dbReference>
<keyword evidence="4 12" id="KW-0812">Transmembrane</keyword>
<sequence>MFTQSSQHYEHDTKIAYDPEGYPVLRDSFVLQLLEALQFTMNFTFKLKVAHTWGEFNDVTNKWEGMVADILAGEADLGISSSADLAFRRAVVDFNMPTNRLKLSAFFKKPQAATHANALIEPFKGIFWFVLICSMISLSLVLIIFKWVLVRTISYPQVYSSDIYNDGVFMKLDTRRLDTLGSRHNFTDIDSFNEPRSLWSPSDCFQWALAVFCNQEFYNIPKYDCCRIVIGMGSLAAVIVYGAYAGTLISFLSVVVDSITNVEQLVSKSYVLSIVGSNITLRFMRDELLHGSFVFIDYRYSGYNSLNNKFSARDSCSIQELVIDSAAEKQGTMVPKNSPYKRKIDFQILRMTERGVINQILKRFIPTRIHHCSGVVFDGVQLTSVSVAFVILAAGTLLSVFIIMAENGRGRSARVYRP</sequence>
<feature type="transmembrane region" description="Helical" evidence="12">
    <location>
        <begin position="385"/>
        <end position="405"/>
    </location>
</feature>
<keyword evidence="9" id="KW-0325">Glycoprotein</keyword>
<keyword evidence="11" id="KW-0407">Ion channel</keyword>
<name>A0A8J2P7W9_9HEXA</name>
<dbReference type="InterPro" id="IPR019594">
    <property type="entry name" value="Glu/Gly-bd"/>
</dbReference>
<evidence type="ECO:0000259" key="13">
    <source>
        <dbReference type="Pfam" id="PF10613"/>
    </source>
</evidence>
<evidence type="ECO:0000256" key="11">
    <source>
        <dbReference type="ARBA" id="ARBA00023303"/>
    </source>
</evidence>
<evidence type="ECO:0000313" key="15">
    <source>
        <dbReference type="Proteomes" id="UP000708208"/>
    </source>
</evidence>
<keyword evidence="3" id="KW-1003">Cell membrane</keyword>
<keyword evidence="5 12" id="KW-1133">Transmembrane helix</keyword>
<protein>
    <recommendedName>
        <fullName evidence="13">Ionotropic glutamate receptor L-glutamate and glycine-binding domain-containing protein</fullName>
    </recommendedName>
</protein>
<evidence type="ECO:0000256" key="1">
    <source>
        <dbReference type="ARBA" id="ARBA00004651"/>
    </source>
</evidence>
<keyword evidence="2" id="KW-0813">Transport</keyword>
<dbReference type="GO" id="GO:0015276">
    <property type="term" value="F:ligand-gated monoatomic ion channel activity"/>
    <property type="evidence" value="ECO:0007669"/>
    <property type="project" value="InterPro"/>
</dbReference>
<evidence type="ECO:0000256" key="12">
    <source>
        <dbReference type="SAM" id="Phobius"/>
    </source>
</evidence>
<evidence type="ECO:0000256" key="10">
    <source>
        <dbReference type="ARBA" id="ARBA00023286"/>
    </source>
</evidence>
<reference evidence="14" key="1">
    <citation type="submission" date="2021-06" db="EMBL/GenBank/DDBJ databases">
        <authorList>
            <person name="Hodson N. C."/>
            <person name="Mongue J. A."/>
            <person name="Jaron S. K."/>
        </authorList>
    </citation>
    <scope>NUCLEOTIDE SEQUENCE</scope>
</reference>
<dbReference type="EMBL" id="CAJVCH010147771">
    <property type="protein sequence ID" value="CAG7727371.1"/>
    <property type="molecule type" value="Genomic_DNA"/>
</dbReference>
<evidence type="ECO:0000256" key="3">
    <source>
        <dbReference type="ARBA" id="ARBA00022475"/>
    </source>
</evidence>